<dbReference type="PANTHER" id="PTHR32329">
    <property type="entry name" value="BIFUNCTIONAL PROTEIN [INCLUDES 2-HYDROXYACYL-COA DEHYDRATASE (N-TER) AND ITS ACTIVATOR DOMAIN (C_TERM)-RELATED"/>
    <property type="match status" value="1"/>
</dbReference>
<dbReference type="SUPFAM" id="SSF53067">
    <property type="entry name" value="Actin-like ATPase domain"/>
    <property type="match status" value="2"/>
</dbReference>
<keyword evidence="2" id="KW-0479">Metal-binding</keyword>
<protein>
    <submittedName>
        <fullName evidence="7">CoA-substrate-specific enzyme activase</fullName>
    </submittedName>
</protein>
<dbReference type="InterPro" id="IPR018709">
    <property type="entry name" value="CoA_activase_DUF2229"/>
</dbReference>
<sequence>MNTSMNDLWVGVDVGSTTVKIAVVDPETSKLLHYTYQRHNAMQAKKVYEVLREAHALFPGKNFRVTFCGSGGQPFAEATHAFFVQEVVANALAVRATYPDSRVAIELGGQDAKVVFFEKDKTTGKLIASDMRMNGVCAGGTGAFIDQVAELLRIKTEVFESYAKRGQKVYEISGRCGVFAKTDIQPMLNNGIAKEDIALSSFHAIAKQTFGGLAQGMEIKPPVIFEGGPLTFNPTLVKAFKERLGISDEQAIVPEHSEVLVAMGAALANGSMFANQECMYREEGSLDALVHFNEIRQAENKAKAASDLFFQSEAEYKLFLEEHKMADNHYPQPPSGTTINVYLGIDAGSTTTKFVLIDENEKVIDGFYASNDGEPLAVLKRAMVDLADRYEEYGVKLNILGVGTTGYGEQLFAKAVHADYHTVETVAHANAAQRLCPDVSFILDIGGQDMKAISVQDGVVTGIILNEACSSGCGSFIETYARSLGIPMEKIAELAFNSKSPSQLGSRCTVFMNSSIITEQRDGKQPEDIIAGICRSIINNVFTKVIRIRNLNTLGKKVVVQGGTFKNNAVLRAFEQYTGLKAIRPERPGEMGAIGIALLTKKFMEEKRAADPNVQSKFIGLEAMRTFSWHNQPGQLCQYCTNHCSRTIVTFSDGQSFVTGNRCERGEVTADPNDPATKKLIAEINKKMQAVPDMIKRTNQLLVKDYAPQILLPQNGKTIGIPRVLEFWNSLPYWKAFFTALGYTVVVSRQSDYKMFEAGLHSVPSDTVCFPAKLVHGHVLSLIEKKVDRIFFPMMISLPSDHTKFNATTVCPVVQGYPNICQNTDEPEKNYGIPMDQPIFHWANTKLRRSQTIDWFHDNWNIDRKTLDKAVTEGEKALNNYRTTLLEEGQKILDDVKANNSFAVVIAGRPYHADLLINHNIASHFTAMGIPVLTTESLPGVYDQDVPNHTRVEIKNTFHLRMLGATMIASRDPHVELAQIVSFGCGHDSVLTDEMMRMMHRDSNKEMLMLKLDEGDARGPVGIRIKSFIETVKARRAANLPEKPISNEPQFHTPFVASDKNKRIILTPNLSPAFAILASSYIQGKGYLSDYLPVADKRAIELGKKYVHNDICFPCQINIGECLKWLEEHPNVPQTEVSMCLAKNCENCRAVQYSVLGRKALDEAGYKDVSIITTGVDTTGMHPGFQLGLDFRLHTLWGLAFMDAIETAYRALRPYEIHKGDSKKIYSKWMPELMKTAATLKKTELGSAKRLVEMLRQCIDEFNKVEITEARQKGVRKPRVAVLGEILMNYHPSANGHVEDYLMDNGMEVYLPGMMDFFRVDEVVRAEKIKRGFSANPIADRLEGGVTSKLFEHAAATANKVMQSFKLYEHHADCFELVNYIDGIIDPTYNTGEGWLIPAEILYNSKHGINSFIIVQPFACLANHISGRGLTKAVKERCPHVQILSLDYDPDTSFANIENRLQMLIINARELERANKVNATARQ</sequence>
<evidence type="ECO:0000313" key="7">
    <source>
        <dbReference type="EMBL" id="ACX76166.1"/>
    </source>
</evidence>
<dbReference type="EMBL" id="CP001792">
    <property type="protein sequence ID" value="ACX76166.1"/>
    <property type="molecule type" value="Genomic_DNA"/>
</dbReference>
<dbReference type="Proteomes" id="UP000001497">
    <property type="component" value="Chromosome"/>
</dbReference>
<gene>
    <name evidence="7" type="ordered locus">Fisuc_2581</name>
</gene>
<evidence type="ECO:0000256" key="3">
    <source>
        <dbReference type="ARBA" id="ARBA00023004"/>
    </source>
</evidence>
<reference evidence="7" key="1">
    <citation type="submission" date="2009-10" db="EMBL/GenBank/DDBJ databases">
        <title>Complete sequence of Fibrobacter succinogenes subsp. succinogenes S85.</title>
        <authorList>
            <consortium name="US DOE Joint Genome Institute"/>
            <person name="Lucas S."/>
            <person name="Copeland A."/>
            <person name="Lapidus A."/>
            <person name="Glavina del Rio T."/>
            <person name="Tice H."/>
            <person name="Bruce D."/>
            <person name="Goodwin L."/>
            <person name="Pitluck S."/>
            <person name="Chertkov O."/>
            <person name="Detter J.C."/>
            <person name="Han C."/>
            <person name="Tapia R."/>
            <person name="Larimer F."/>
            <person name="Land M."/>
            <person name="Hauser L."/>
            <person name="Kyrpides N."/>
            <person name="Mikhailova N."/>
            <person name="Weimer P.J."/>
            <person name="Stevenson D.M."/>
            <person name="Boyum J."/>
            <person name="Brumm P.I."/>
            <person name="Mead D."/>
        </authorList>
    </citation>
    <scope>NUCLEOTIDE SEQUENCE [LARGE SCALE GENOMIC DNA]</scope>
    <source>
        <strain evidence="7">S85</strain>
    </source>
</reference>
<dbReference type="InterPro" id="IPR002731">
    <property type="entry name" value="ATPase_BadF"/>
</dbReference>
<name>A0ABN3Z0U5_FIBSS</name>
<evidence type="ECO:0000256" key="1">
    <source>
        <dbReference type="ARBA" id="ARBA00001966"/>
    </source>
</evidence>
<feature type="domain" description="ATPase BadF/BadG/BcrA/BcrD type" evidence="5">
    <location>
        <begin position="343"/>
        <end position="599"/>
    </location>
</feature>
<dbReference type="RefSeq" id="WP_015732349.1">
    <property type="nucleotide sequence ID" value="NC_013410.1"/>
</dbReference>
<keyword evidence="4" id="KW-0411">Iron-sulfur</keyword>
<keyword evidence="3" id="KW-0408">Iron</keyword>
<dbReference type="InterPro" id="IPR043129">
    <property type="entry name" value="ATPase_NBD"/>
</dbReference>
<evidence type="ECO:0000259" key="6">
    <source>
        <dbReference type="Pfam" id="PF09989"/>
    </source>
</evidence>
<feature type="domain" description="ATPase BadF/BadG/BcrA/BcrD type" evidence="5">
    <location>
        <begin position="10"/>
        <end position="267"/>
    </location>
</feature>
<feature type="domain" description="DUF2229" evidence="6">
    <location>
        <begin position="718"/>
        <end position="937"/>
    </location>
</feature>
<evidence type="ECO:0000259" key="5">
    <source>
        <dbReference type="Pfam" id="PF01869"/>
    </source>
</evidence>
<dbReference type="NCBIfam" id="TIGR00241">
    <property type="entry name" value="CoA_E_activ"/>
    <property type="match status" value="1"/>
</dbReference>
<dbReference type="InterPro" id="IPR008275">
    <property type="entry name" value="CoA_E_activase_dom"/>
</dbReference>
<comment type="cofactor">
    <cofactor evidence="1">
        <name>[4Fe-4S] cluster</name>
        <dbReference type="ChEBI" id="CHEBI:49883"/>
    </cofactor>
</comment>
<proteinExistence type="predicted"/>
<dbReference type="Gene3D" id="3.30.420.40">
    <property type="match status" value="4"/>
</dbReference>
<keyword evidence="8" id="KW-1185">Reference proteome</keyword>
<dbReference type="CDD" id="cd24035">
    <property type="entry name" value="ASKHA_NBD_O66634-like_rpt2"/>
    <property type="match status" value="1"/>
</dbReference>
<dbReference type="PANTHER" id="PTHR32329:SF4">
    <property type="entry name" value="ACTIVATOR OF 2-HYDROXYACYL-COA DEHYDRATASE"/>
    <property type="match status" value="1"/>
</dbReference>
<evidence type="ECO:0000313" key="8">
    <source>
        <dbReference type="Proteomes" id="UP000001497"/>
    </source>
</evidence>
<dbReference type="Pfam" id="PF01869">
    <property type="entry name" value="BcrAD_BadFG"/>
    <property type="match status" value="2"/>
</dbReference>
<organism evidence="7 8">
    <name type="scientific">Fibrobacter succinogenes (strain ATCC 19169 / S85)</name>
    <dbReference type="NCBI Taxonomy" id="59374"/>
    <lineage>
        <taxon>Bacteria</taxon>
        <taxon>Pseudomonadati</taxon>
        <taxon>Fibrobacterota</taxon>
        <taxon>Fibrobacteria</taxon>
        <taxon>Fibrobacterales</taxon>
        <taxon>Fibrobacteraceae</taxon>
        <taxon>Fibrobacter</taxon>
    </lineage>
</organism>
<accession>A0ABN3Z0U5</accession>
<dbReference type="Pfam" id="PF09989">
    <property type="entry name" value="DUF2229"/>
    <property type="match status" value="1"/>
</dbReference>
<dbReference type="InterPro" id="IPR051805">
    <property type="entry name" value="Dehydratase_Activator_Redct"/>
</dbReference>
<evidence type="ECO:0000256" key="4">
    <source>
        <dbReference type="ARBA" id="ARBA00023014"/>
    </source>
</evidence>
<dbReference type="CDD" id="cd24034">
    <property type="entry name" value="ASKHA_NBD_O66634-like_rpt1"/>
    <property type="match status" value="1"/>
</dbReference>
<evidence type="ECO:0000256" key="2">
    <source>
        <dbReference type="ARBA" id="ARBA00022723"/>
    </source>
</evidence>